<reference evidence="1" key="1">
    <citation type="submission" date="2020-11" db="EMBL/GenBank/DDBJ databases">
        <authorList>
            <person name="Tran Van P."/>
        </authorList>
    </citation>
    <scope>NUCLEOTIDE SEQUENCE</scope>
</reference>
<name>A0A7R8VAC7_TIMDO</name>
<dbReference type="AlphaFoldDB" id="A0A7R8VAC7"/>
<dbReference type="EMBL" id="OA564540">
    <property type="protein sequence ID" value="CAD7194661.1"/>
    <property type="molecule type" value="Genomic_DNA"/>
</dbReference>
<dbReference type="PANTHER" id="PTHR46170:SF1">
    <property type="entry name" value="GATOR COMPLEX PROTEIN WDR59"/>
    <property type="match status" value="1"/>
</dbReference>
<dbReference type="GO" id="GO:0035859">
    <property type="term" value="C:Seh1-associated complex"/>
    <property type="evidence" value="ECO:0007669"/>
    <property type="project" value="TreeGrafter"/>
</dbReference>
<dbReference type="GO" id="GO:0034198">
    <property type="term" value="P:cellular response to amino acid starvation"/>
    <property type="evidence" value="ECO:0007669"/>
    <property type="project" value="TreeGrafter"/>
</dbReference>
<proteinExistence type="predicted"/>
<evidence type="ECO:0000313" key="1">
    <source>
        <dbReference type="EMBL" id="CAD7194661.1"/>
    </source>
</evidence>
<dbReference type="GO" id="GO:1904263">
    <property type="term" value="P:positive regulation of TORC1 signaling"/>
    <property type="evidence" value="ECO:0007669"/>
    <property type="project" value="TreeGrafter"/>
</dbReference>
<dbReference type="GO" id="GO:0035591">
    <property type="term" value="F:signaling adaptor activity"/>
    <property type="evidence" value="ECO:0007669"/>
    <property type="project" value="TreeGrafter"/>
</dbReference>
<dbReference type="GO" id="GO:0005774">
    <property type="term" value="C:vacuolar membrane"/>
    <property type="evidence" value="ECO:0007669"/>
    <property type="project" value="TreeGrafter"/>
</dbReference>
<organism evidence="1">
    <name type="scientific">Timema douglasi</name>
    <name type="common">Walking stick</name>
    <dbReference type="NCBI Taxonomy" id="61478"/>
    <lineage>
        <taxon>Eukaryota</taxon>
        <taxon>Metazoa</taxon>
        <taxon>Ecdysozoa</taxon>
        <taxon>Arthropoda</taxon>
        <taxon>Hexapoda</taxon>
        <taxon>Insecta</taxon>
        <taxon>Pterygota</taxon>
        <taxon>Neoptera</taxon>
        <taxon>Polyneoptera</taxon>
        <taxon>Phasmatodea</taxon>
        <taxon>Timematodea</taxon>
        <taxon>Timematoidea</taxon>
        <taxon>Timematidae</taxon>
        <taxon>Timema</taxon>
    </lineage>
</organism>
<sequence>MLDERNVYLYDTYKKVYAEILHSWDLLNARAQVLKYLSTTPPPHVGVEFCSECQHCSKPVRGASCNSCKKLILQCAICHLSVRDIFLFVCRFIELLPSMWSRWPHRPHDDLVRDRDCLSHRLWLLLSYGNCRSSRFLEDYR</sequence>
<accession>A0A7R8VAC7</accession>
<protein>
    <submittedName>
        <fullName evidence="1">Uncharacterized protein</fullName>
    </submittedName>
</protein>
<dbReference type="InterPro" id="IPR049567">
    <property type="entry name" value="WDR59-like"/>
</dbReference>
<dbReference type="PANTHER" id="PTHR46170">
    <property type="entry name" value="GATOR COMPLEX PROTEIN WDR59"/>
    <property type="match status" value="1"/>
</dbReference>
<gene>
    <name evidence="1" type="ORF">TDIB3V08_LOCUS1078</name>
</gene>